<sequence length="190" mass="20991">MEANIQLMRVIREMRAEINALEKENHTLRVKLTSISQTASGSGGESDEREEAVRGQSPATLPDSFPTDSTPAVRELRGNAMIVRRYSISPSVHSYAANDPWKARNRLPCSRTSLASSIKKQDSEEKMLASDSRNSNSSSQRAPPEQAFVCRDKTKTVSFHLPRDMSSFSKNSSSANQNTNQLSITAEKGM</sequence>
<feature type="region of interest" description="Disordered" evidence="2">
    <location>
        <begin position="34"/>
        <end position="69"/>
    </location>
</feature>
<reference evidence="3" key="2">
    <citation type="submission" date="2025-09" db="UniProtKB">
        <authorList>
            <consortium name="Ensembl"/>
        </authorList>
    </citation>
    <scope>IDENTIFICATION</scope>
</reference>
<organism evidence="3 4">
    <name type="scientific">Nannospalax galili</name>
    <name type="common">Northern Israeli blind subterranean mole rat</name>
    <name type="synonym">Spalax galili</name>
    <dbReference type="NCBI Taxonomy" id="1026970"/>
    <lineage>
        <taxon>Eukaryota</taxon>
        <taxon>Metazoa</taxon>
        <taxon>Chordata</taxon>
        <taxon>Craniata</taxon>
        <taxon>Vertebrata</taxon>
        <taxon>Euteleostomi</taxon>
        <taxon>Mammalia</taxon>
        <taxon>Eutheria</taxon>
        <taxon>Euarchontoglires</taxon>
        <taxon>Glires</taxon>
        <taxon>Rodentia</taxon>
        <taxon>Myomorpha</taxon>
        <taxon>Muroidea</taxon>
        <taxon>Spalacidae</taxon>
        <taxon>Spalacinae</taxon>
        <taxon>Nannospalax</taxon>
    </lineage>
</organism>
<dbReference type="Ensembl" id="ENSNGAT00000030441.1">
    <property type="protein sequence ID" value="ENSNGAP00000024729.1"/>
    <property type="gene ID" value="ENSNGAG00000022903.1"/>
</dbReference>
<evidence type="ECO:0000256" key="2">
    <source>
        <dbReference type="SAM" id="MobiDB-lite"/>
    </source>
</evidence>
<feature type="compositionally biased region" description="Basic and acidic residues" evidence="2">
    <location>
        <begin position="119"/>
        <end position="128"/>
    </location>
</feature>
<accession>A0A8C6RZ23</accession>
<feature type="compositionally biased region" description="Low complexity" evidence="2">
    <location>
        <begin position="130"/>
        <end position="139"/>
    </location>
</feature>
<evidence type="ECO:0000313" key="3">
    <source>
        <dbReference type="Ensembl" id="ENSNGAP00000024729.1"/>
    </source>
</evidence>
<feature type="region of interest" description="Disordered" evidence="2">
    <location>
        <begin position="111"/>
        <end position="190"/>
    </location>
</feature>
<name>A0A8C6RZ23_NANGA</name>
<evidence type="ECO:0000256" key="1">
    <source>
        <dbReference type="SAM" id="Coils"/>
    </source>
</evidence>
<dbReference type="AlphaFoldDB" id="A0A8C6RZ23"/>
<keyword evidence="4" id="KW-1185">Reference proteome</keyword>
<reference evidence="3" key="1">
    <citation type="submission" date="2025-08" db="UniProtKB">
        <authorList>
            <consortium name="Ensembl"/>
        </authorList>
    </citation>
    <scope>IDENTIFICATION</scope>
</reference>
<proteinExistence type="predicted"/>
<evidence type="ECO:0000313" key="4">
    <source>
        <dbReference type="Proteomes" id="UP000694381"/>
    </source>
</evidence>
<dbReference type="OMA" id="PEHVFGC"/>
<feature type="coiled-coil region" evidence="1">
    <location>
        <begin position="4"/>
        <end position="31"/>
    </location>
</feature>
<dbReference type="GeneTree" id="ENSGT00850000133636"/>
<protein>
    <submittedName>
        <fullName evidence="3">Predicted gene 45261</fullName>
    </submittedName>
</protein>
<feature type="compositionally biased region" description="Polar residues" evidence="2">
    <location>
        <begin position="175"/>
        <end position="184"/>
    </location>
</feature>
<keyword evidence="1" id="KW-0175">Coiled coil</keyword>
<dbReference type="Proteomes" id="UP000694381">
    <property type="component" value="Unassembled WGS sequence"/>
</dbReference>